<gene>
    <name evidence="1" type="ORF">DF3PB_640006</name>
</gene>
<organism evidence="1">
    <name type="scientific">metagenome</name>
    <dbReference type="NCBI Taxonomy" id="256318"/>
    <lineage>
        <taxon>unclassified sequences</taxon>
        <taxon>metagenomes</taxon>
    </lineage>
</organism>
<dbReference type="AlphaFoldDB" id="A0A380TKX2"/>
<proteinExistence type="predicted"/>
<sequence>MRLRIVNGAVCACIALGFVLATTACSETWSGVKHDTKDNVESVGKGVEKAGEKIQDSVK</sequence>
<evidence type="ECO:0000313" key="1">
    <source>
        <dbReference type="EMBL" id="SUS08351.1"/>
    </source>
</evidence>
<dbReference type="EMBL" id="UIDG01000601">
    <property type="protein sequence ID" value="SUS08351.1"/>
    <property type="molecule type" value="Genomic_DNA"/>
</dbReference>
<evidence type="ECO:0008006" key="2">
    <source>
        <dbReference type="Google" id="ProtNLM"/>
    </source>
</evidence>
<reference evidence="1" key="1">
    <citation type="submission" date="2018-07" db="EMBL/GenBank/DDBJ databases">
        <authorList>
            <person name="Quirk P.G."/>
            <person name="Krulwich T.A."/>
        </authorList>
    </citation>
    <scope>NUCLEOTIDE SEQUENCE</scope>
</reference>
<accession>A0A380TKX2</accession>
<name>A0A380TKX2_9ZZZZ</name>
<dbReference type="PROSITE" id="PS51257">
    <property type="entry name" value="PROKAR_LIPOPROTEIN"/>
    <property type="match status" value="1"/>
</dbReference>
<protein>
    <recommendedName>
        <fullName evidence="2">Entericidin EcnAB</fullName>
    </recommendedName>
</protein>